<proteinExistence type="predicted"/>
<evidence type="ECO:0000256" key="1">
    <source>
        <dbReference type="SAM" id="MobiDB-lite"/>
    </source>
</evidence>
<evidence type="ECO:0000313" key="2">
    <source>
        <dbReference type="EMBL" id="MED6289899.1"/>
    </source>
</evidence>
<name>A0ABU7EUM5_9TELE</name>
<accession>A0ABU7EUM5</accession>
<keyword evidence="3" id="KW-1185">Reference proteome</keyword>
<evidence type="ECO:0000313" key="3">
    <source>
        <dbReference type="Proteomes" id="UP001352852"/>
    </source>
</evidence>
<protein>
    <submittedName>
        <fullName evidence="2">Uncharacterized protein</fullName>
    </submittedName>
</protein>
<comment type="caution">
    <text evidence="2">The sequence shown here is derived from an EMBL/GenBank/DDBJ whole genome shotgun (WGS) entry which is preliminary data.</text>
</comment>
<organism evidence="2 3">
    <name type="scientific">Characodon lateralis</name>
    <dbReference type="NCBI Taxonomy" id="208331"/>
    <lineage>
        <taxon>Eukaryota</taxon>
        <taxon>Metazoa</taxon>
        <taxon>Chordata</taxon>
        <taxon>Craniata</taxon>
        <taxon>Vertebrata</taxon>
        <taxon>Euteleostomi</taxon>
        <taxon>Actinopterygii</taxon>
        <taxon>Neopterygii</taxon>
        <taxon>Teleostei</taxon>
        <taxon>Neoteleostei</taxon>
        <taxon>Acanthomorphata</taxon>
        <taxon>Ovalentaria</taxon>
        <taxon>Atherinomorphae</taxon>
        <taxon>Cyprinodontiformes</taxon>
        <taxon>Goodeidae</taxon>
        <taxon>Characodon</taxon>
    </lineage>
</organism>
<dbReference type="EMBL" id="JAHUTJ010066006">
    <property type="protein sequence ID" value="MED6289899.1"/>
    <property type="molecule type" value="Genomic_DNA"/>
</dbReference>
<gene>
    <name evidence="2" type="ORF">CHARACLAT_007672</name>
</gene>
<dbReference type="Proteomes" id="UP001352852">
    <property type="component" value="Unassembled WGS sequence"/>
</dbReference>
<reference evidence="2 3" key="1">
    <citation type="submission" date="2021-06" db="EMBL/GenBank/DDBJ databases">
        <authorList>
            <person name="Palmer J.M."/>
        </authorList>
    </citation>
    <scope>NUCLEOTIDE SEQUENCE [LARGE SCALE GENOMIC DNA]</scope>
    <source>
        <strain evidence="2 3">CL_MEX2019</strain>
        <tissue evidence="2">Muscle</tissue>
    </source>
</reference>
<feature type="region of interest" description="Disordered" evidence="1">
    <location>
        <begin position="1"/>
        <end position="35"/>
    </location>
</feature>
<sequence length="85" mass="9561">MLRKNLPFVSLKRSSSPLPPSRTSDHPPSPTVRRNNRYTLSLSGRANLCLHRCTCSPFSQIQPQPPKSSLKLPETVFTDLHYCGL</sequence>